<name>A0A286RGS0_9BACT</name>
<organism evidence="2 3">
    <name type="scientific">Thermogutta terrifontis</name>
    <dbReference type="NCBI Taxonomy" id="1331910"/>
    <lineage>
        <taxon>Bacteria</taxon>
        <taxon>Pseudomonadati</taxon>
        <taxon>Planctomycetota</taxon>
        <taxon>Planctomycetia</taxon>
        <taxon>Pirellulales</taxon>
        <taxon>Thermoguttaceae</taxon>
        <taxon>Thermogutta</taxon>
    </lineage>
</organism>
<evidence type="ECO:0000256" key="1">
    <source>
        <dbReference type="SAM" id="MobiDB-lite"/>
    </source>
</evidence>
<dbReference type="AlphaFoldDB" id="A0A286RGS0"/>
<protein>
    <submittedName>
        <fullName evidence="2">Uncharacterized protein</fullName>
    </submittedName>
</protein>
<proteinExistence type="predicted"/>
<dbReference type="EMBL" id="CP018477">
    <property type="protein sequence ID" value="ASV75150.1"/>
    <property type="molecule type" value="Genomic_DNA"/>
</dbReference>
<evidence type="ECO:0000313" key="2">
    <source>
        <dbReference type="EMBL" id="ASV75150.1"/>
    </source>
</evidence>
<dbReference type="Proteomes" id="UP000215086">
    <property type="component" value="Chromosome"/>
</dbReference>
<accession>A0A286RGS0</accession>
<reference evidence="2 3" key="1">
    <citation type="journal article" name="Front. Microbiol.">
        <title>Sugar Metabolism of the First Thermophilic Planctomycete Thermogutta terrifontis: Comparative Genomic and Transcriptomic Approaches.</title>
        <authorList>
            <person name="Elcheninov A.G."/>
            <person name="Menzel P."/>
            <person name="Gudbergsdottir S.R."/>
            <person name="Slesarev A.I."/>
            <person name="Kadnikov V.V."/>
            <person name="Krogh A."/>
            <person name="Bonch-Osmolovskaya E.A."/>
            <person name="Peng X."/>
            <person name="Kublanov I.V."/>
        </authorList>
    </citation>
    <scope>NUCLEOTIDE SEQUENCE [LARGE SCALE GENOMIC DNA]</scope>
    <source>
        <strain evidence="2 3">R1</strain>
    </source>
</reference>
<sequence length="66" mass="7468">MCQAVSPPLFPTATRQESTGYPGRRRPSQKYQNSFREPNTRPKIEALLLTATTFSRKKLPSQSGEK</sequence>
<keyword evidence="3" id="KW-1185">Reference proteome</keyword>
<dbReference type="KEGG" id="ttf:THTE_2548"/>
<gene>
    <name evidence="2" type="ORF">THTE_2548</name>
</gene>
<evidence type="ECO:0000313" key="3">
    <source>
        <dbReference type="Proteomes" id="UP000215086"/>
    </source>
</evidence>
<feature type="region of interest" description="Disordered" evidence="1">
    <location>
        <begin position="1"/>
        <end position="40"/>
    </location>
</feature>